<name>A0ABU1FXW2_9MICC</name>
<gene>
    <name evidence="2" type="ORF">RH857_12790</name>
</gene>
<dbReference type="Pfam" id="PF08386">
    <property type="entry name" value="Abhydrolase_4"/>
    <property type="match status" value="1"/>
</dbReference>
<evidence type="ECO:0000259" key="1">
    <source>
        <dbReference type="Pfam" id="PF08386"/>
    </source>
</evidence>
<dbReference type="EMBL" id="JAVKGT010000047">
    <property type="protein sequence ID" value="MDR5712998.1"/>
    <property type="molecule type" value="Genomic_DNA"/>
</dbReference>
<comment type="caution">
    <text evidence="2">The sequence shown here is derived from an EMBL/GenBank/DDBJ whole genome shotgun (WGS) entry which is preliminary data.</text>
</comment>
<feature type="domain" description="Peptidase S33 tripeptidyl aminopeptidase-like C-terminal" evidence="1">
    <location>
        <begin position="14"/>
        <end position="72"/>
    </location>
</feature>
<accession>A0ABU1FXW2</accession>
<evidence type="ECO:0000313" key="3">
    <source>
        <dbReference type="Proteomes" id="UP001260872"/>
    </source>
</evidence>
<sequence>MPAAAESVAPWRAQDPLSHPEWGQRLSEHLLAGTPVVYEGPGFGAYGRSDCVDAVVDDYFLEYAVPVAHPVCS</sequence>
<proteinExistence type="predicted"/>
<keyword evidence="2" id="KW-0378">Hydrolase</keyword>
<protein>
    <submittedName>
        <fullName evidence="2">Alpha/beta hydrolase</fullName>
    </submittedName>
</protein>
<reference evidence="3" key="1">
    <citation type="submission" date="2023-07" db="EMBL/GenBank/DDBJ databases">
        <title>Description of three actinobacteria isolated from air of manufacturing shop in a pharmaceutical factory.</title>
        <authorList>
            <person name="Zhang D.-F."/>
        </authorList>
    </citation>
    <scope>NUCLEOTIDE SEQUENCE [LARGE SCALE GENOMIC DNA]</scope>
    <source>
        <strain evidence="3">CCTCC AB 207010</strain>
    </source>
</reference>
<evidence type="ECO:0000313" key="2">
    <source>
        <dbReference type="EMBL" id="MDR5712998.1"/>
    </source>
</evidence>
<dbReference type="RefSeq" id="WP_310538366.1">
    <property type="nucleotide sequence ID" value="NZ_BAAAOC010000069.1"/>
</dbReference>
<dbReference type="InterPro" id="IPR013595">
    <property type="entry name" value="Pept_S33_TAP-like_C"/>
</dbReference>
<dbReference type="Proteomes" id="UP001260872">
    <property type="component" value="Unassembled WGS sequence"/>
</dbReference>
<keyword evidence="3" id="KW-1185">Reference proteome</keyword>
<organism evidence="2 3">
    <name type="scientific">Nesterenkonia flava</name>
    <dbReference type="NCBI Taxonomy" id="469799"/>
    <lineage>
        <taxon>Bacteria</taxon>
        <taxon>Bacillati</taxon>
        <taxon>Actinomycetota</taxon>
        <taxon>Actinomycetes</taxon>
        <taxon>Micrococcales</taxon>
        <taxon>Micrococcaceae</taxon>
        <taxon>Nesterenkonia</taxon>
    </lineage>
</organism>
<dbReference type="GO" id="GO:0016787">
    <property type="term" value="F:hydrolase activity"/>
    <property type="evidence" value="ECO:0007669"/>
    <property type="project" value="UniProtKB-KW"/>
</dbReference>